<dbReference type="Proteomes" id="UP000193450">
    <property type="component" value="Chromosome"/>
</dbReference>
<dbReference type="CDD" id="cd00338">
    <property type="entry name" value="Ser_Recombinase"/>
    <property type="match status" value="1"/>
</dbReference>
<dbReference type="SUPFAM" id="SSF53041">
    <property type="entry name" value="Resolvase-like"/>
    <property type="match status" value="1"/>
</dbReference>
<dbReference type="GO" id="GO:0003677">
    <property type="term" value="F:DNA binding"/>
    <property type="evidence" value="ECO:0007669"/>
    <property type="project" value="UniProtKB-KW"/>
</dbReference>
<keyword evidence="1" id="KW-0238">DNA-binding</keyword>
<name>A0A1X9NHT8_9GAMM</name>
<dbReference type="InterPro" id="IPR050639">
    <property type="entry name" value="SSR_resolvase"/>
</dbReference>
<reference evidence="4 5" key="1">
    <citation type="submission" date="2016-11" db="EMBL/GenBank/DDBJ databases">
        <title>Trade-off between light-utilization and light-protection in marine flavobacteria.</title>
        <authorList>
            <person name="Kumagai Y."/>
        </authorList>
    </citation>
    <scope>NUCLEOTIDE SEQUENCE [LARGE SCALE GENOMIC DNA]</scope>
    <source>
        <strain evidence="4 5">NBRC 107125</strain>
    </source>
</reference>
<keyword evidence="5" id="KW-1185">Reference proteome</keyword>
<keyword evidence="2" id="KW-0233">DNA recombination</keyword>
<sequence>MTKYVAYYRVSTDKQGADGLGMEAQRRDIDLFMVNYAGGDSEIIAEFVEVASGKDDHNRPELQEAITLAKRHKAEVLVAKLDRLSRDVEFIAGMIKRVPFKVACMPDADVLQLQIYAVLAEQERRFVSQRTKAALAAAKERGVKLGGQRPNNQRANKETKRLAALRAEKLRPILAKLAVAGDSYREMARTLNDMDLRTERNAEFTHVQVRRMCSRLGLA</sequence>
<dbReference type="InterPro" id="IPR006119">
    <property type="entry name" value="Resolv_N"/>
</dbReference>
<proteinExistence type="predicted"/>
<dbReference type="PANTHER" id="PTHR30461">
    <property type="entry name" value="DNA-INVERTASE FROM LAMBDOID PROPHAGE"/>
    <property type="match status" value="1"/>
</dbReference>
<dbReference type="InterPro" id="IPR036162">
    <property type="entry name" value="Resolvase-like_N_sf"/>
</dbReference>
<dbReference type="STRING" id="716816.BST96_05120"/>
<evidence type="ECO:0000256" key="1">
    <source>
        <dbReference type="ARBA" id="ARBA00023125"/>
    </source>
</evidence>
<dbReference type="KEGG" id="osg:BST96_05120"/>
<dbReference type="Pfam" id="PF07508">
    <property type="entry name" value="Recombinase"/>
    <property type="match status" value="1"/>
</dbReference>
<evidence type="ECO:0000313" key="5">
    <source>
        <dbReference type="Proteomes" id="UP000193450"/>
    </source>
</evidence>
<dbReference type="InterPro" id="IPR011109">
    <property type="entry name" value="DNA_bind_recombinase_dom"/>
</dbReference>
<dbReference type="Gene3D" id="3.40.50.1390">
    <property type="entry name" value="Resolvase, N-terminal catalytic domain"/>
    <property type="match status" value="1"/>
</dbReference>
<evidence type="ECO:0000259" key="3">
    <source>
        <dbReference type="SMART" id="SM00857"/>
    </source>
</evidence>
<dbReference type="GO" id="GO:0000150">
    <property type="term" value="F:DNA strand exchange activity"/>
    <property type="evidence" value="ECO:0007669"/>
    <property type="project" value="InterPro"/>
</dbReference>
<dbReference type="Pfam" id="PF00239">
    <property type="entry name" value="Resolvase"/>
    <property type="match status" value="1"/>
</dbReference>
<dbReference type="OrthoDB" id="2290206at2"/>
<protein>
    <submittedName>
        <fullName evidence="4">DNA invertase</fullName>
    </submittedName>
</protein>
<evidence type="ECO:0000313" key="4">
    <source>
        <dbReference type="EMBL" id="ARN73553.1"/>
    </source>
</evidence>
<dbReference type="AlphaFoldDB" id="A0A1X9NHT8"/>
<evidence type="ECO:0000256" key="2">
    <source>
        <dbReference type="ARBA" id="ARBA00023172"/>
    </source>
</evidence>
<gene>
    <name evidence="4" type="ORF">BST96_05120</name>
</gene>
<dbReference type="EMBL" id="CP019343">
    <property type="protein sequence ID" value="ARN73553.1"/>
    <property type="molecule type" value="Genomic_DNA"/>
</dbReference>
<dbReference type="RefSeq" id="WP_085757665.1">
    <property type="nucleotide sequence ID" value="NZ_CP019343.1"/>
</dbReference>
<feature type="domain" description="Resolvase/invertase-type recombinase catalytic" evidence="3">
    <location>
        <begin position="4"/>
        <end position="144"/>
    </location>
</feature>
<accession>A0A1X9NHT8</accession>
<dbReference type="SMART" id="SM00857">
    <property type="entry name" value="Resolvase"/>
    <property type="match status" value="1"/>
</dbReference>
<organism evidence="4 5">
    <name type="scientific">Oceanicoccus sagamiensis</name>
    <dbReference type="NCBI Taxonomy" id="716816"/>
    <lineage>
        <taxon>Bacteria</taxon>
        <taxon>Pseudomonadati</taxon>
        <taxon>Pseudomonadota</taxon>
        <taxon>Gammaproteobacteria</taxon>
        <taxon>Cellvibrionales</taxon>
        <taxon>Spongiibacteraceae</taxon>
        <taxon>Oceanicoccus</taxon>
    </lineage>
</organism>
<dbReference type="PANTHER" id="PTHR30461:SF2">
    <property type="entry name" value="SERINE RECOMBINASE PINE-RELATED"/>
    <property type="match status" value="1"/>
</dbReference>